<keyword evidence="3" id="KW-0812">Transmembrane</keyword>
<dbReference type="EMBL" id="VUJW01000006">
    <property type="protein sequence ID" value="KAA1426830.1"/>
    <property type="molecule type" value="Genomic_DNA"/>
</dbReference>
<feature type="coiled-coil region" evidence="1">
    <location>
        <begin position="205"/>
        <end position="232"/>
    </location>
</feature>
<evidence type="ECO:0000313" key="7">
    <source>
        <dbReference type="Proteomes" id="UP000324351"/>
    </source>
</evidence>
<organism evidence="6 7">
    <name type="scientific">Nocardioides antri</name>
    <dbReference type="NCBI Taxonomy" id="2607659"/>
    <lineage>
        <taxon>Bacteria</taxon>
        <taxon>Bacillati</taxon>
        <taxon>Actinomycetota</taxon>
        <taxon>Actinomycetes</taxon>
        <taxon>Propionibacteriales</taxon>
        <taxon>Nocardioidaceae</taxon>
        <taxon>Nocardioides</taxon>
    </lineage>
</organism>
<gene>
    <name evidence="6" type="ORF">F0U47_12795</name>
</gene>
<dbReference type="AlphaFoldDB" id="A0A5B1M579"/>
<evidence type="ECO:0000313" key="6">
    <source>
        <dbReference type="EMBL" id="KAA1426830.1"/>
    </source>
</evidence>
<dbReference type="InterPro" id="IPR025645">
    <property type="entry name" value="DUF4349"/>
</dbReference>
<sequence length="322" mass="34920">MRPAARRRPSRLLLALVAALLAASGCTSSGDEDGRPSGSFEGAGDESAEAPTDLDGPALREAEANDALDDSALNAQFESAAEPVESDRKLIAKGNVSLESDDVEAAVVDVQEITDRYFGEITERETTTNDEGELKTARLLLRIPVDDFTAALADLEQAADLQSSSSGSEDVTTKVIDTQVRIRAQRRSLRRVEFLLDRAQSISDIIRIEGQLTRRQADLDSLEQRLDYLQNQTSMSTITVNISLPPPEKKKEKKDEPEESGFLAGLSNGWDALKSFGTDVATLTGQVLPFAVVLLLIGGPLWLLVRRFLRRDDAPVTAPADA</sequence>
<keyword evidence="3" id="KW-1133">Transmembrane helix</keyword>
<keyword evidence="3" id="KW-0472">Membrane</keyword>
<name>A0A5B1M579_9ACTN</name>
<accession>A0A5B1M579</accession>
<keyword evidence="4" id="KW-0732">Signal</keyword>
<comment type="caution">
    <text evidence="6">The sequence shown here is derived from an EMBL/GenBank/DDBJ whole genome shotgun (WGS) entry which is preliminary data.</text>
</comment>
<dbReference type="Proteomes" id="UP000324351">
    <property type="component" value="Unassembled WGS sequence"/>
</dbReference>
<feature type="region of interest" description="Disordered" evidence="2">
    <location>
        <begin position="26"/>
        <end position="54"/>
    </location>
</feature>
<evidence type="ECO:0000256" key="4">
    <source>
        <dbReference type="SAM" id="SignalP"/>
    </source>
</evidence>
<protein>
    <submittedName>
        <fullName evidence="6">DUF4349 domain-containing protein</fullName>
    </submittedName>
</protein>
<dbReference type="Pfam" id="PF14257">
    <property type="entry name" value="DUF4349"/>
    <property type="match status" value="1"/>
</dbReference>
<proteinExistence type="predicted"/>
<reference evidence="6 7" key="1">
    <citation type="submission" date="2019-09" db="EMBL/GenBank/DDBJ databases">
        <title>Nocardioides panacisoli sp. nov., isolated from the soil of a ginseng field.</title>
        <authorList>
            <person name="Cho C."/>
        </authorList>
    </citation>
    <scope>NUCLEOTIDE SEQUENCE [LARGE SCALE GENOMIC DNA]</scope>
    <source>
        <strain evidence="6 7">BN140041</strain>
    </source>
</reference>
<evidence type="ECO:0000256" key="2">
    <source>
        <dbReference type="SAM" id="MobiDB-lite"/>
    </source>
</evidence>
<dbReference type="RefSeq" id="WP_149750860.1">
    <property type="nucleotide sequence ID" value="NZ_VUJW01000006.1"/>
</dbReference>
<evidence type="ECO:0000256" key="1">
    <source>
        <dbReference type="SAM" id="Coils"/>
    </source>
</evidence>
<evidence type="ECO:0000256" key="3">
    <source>
        <dbReference type="SAM" id="Phobius"/>
    </source>
</evidence>
<feature type="signal peptide" evidence="4">
    <location>
        <begin position="1"/>
        <end position="29"/>
    </location>
</feature>
<dbReference type="PROSITE" id="PS51257">
    <property type="entry name" value="PROKAR_LIPOPROTEIN"/>
    <property type="match status" value="1"/>
</dbReference>
<feature type="transmembrane region" description="Helical" evidence="3">
    <location>
        <begin position="287"/>
        <end position="305"/>
    </location>
</feature>
<feature type="chain" id="PRO_5038449431" evidence="4">
    <location>
        <begin position="30"/>
        <end position="322"/>
    </location>
</feature>
<feature type="domain" description="DUF4349" evidence="5">
    <location>
        <begin position="88"/>
        <end position="302"/>
    </location>
</feature>
<keyword evidence="7" id="KW-1185">Reference proteome</keyword>
<evidence type="ECO:0000259" key="5">
    <source>
        <dbReference type="Pfam" id="PF14257"/>
    </source>
</evidence>
<reference evidence="6 7" key="2">
    <citation type="submission" date="2019-09" db="EMBL/GenBank/DDBJ databases">
        <authorList>
            <person name="Jin C."/>
        </authorList>
    </citation>
    <scope>NUCLEOTIDE SEQUENCE [LARGE SCALE GENOMIC DNA]</scope>
    <source>
        <strain evidence="6 7">BN140041</strain>
    </source>
</reference>
<keyword evidence="1" id="KW-0175">Coiled coil</keyword>